<comment type="function">
    <text evidence="6">Catalyzes the hydroxylation of the N(6)-(4-aminobutyl)-L-lysine intermediate produced by deoxyhypusine synthase/DHPS on a critical lysine of the eukaryotic translation initiation factor 5A/eIF-5A. This is the second step of the post-translational modification of that lysine into an unusual amino acid residue named hypusine. Hypusination is unique to mature eIF-5A factor and is essential for its function.</text>
</comment>
<name>A0A1Z4LWW4_9CYAN</name>
<dbReference type="GO" id="GO:0016829">
    <property type="term" value="F:lyase activity"/>
    <property type="evidence" value="ECO:0007669"/>
    <property type="project" value="UniProtKB-KW"/>
</dbReference>
<evidence type="ECO:0000256" key="5">
    <source>
        <dbReference type="ARBA" id="ARBA00023239"/>
    </source>
</evidence>
<dbReference type="InterPro" id="IPR016024">
    <property type="entry name" value="ARM-type_fold"/>
</dbReference>
<accession>A0A1Z4LWW4</accession>
<evidence type="ECO:0000313" key="8">
    <source>
        <dbReference type="Proteomes" id="UP000218418"/>
    </source>
</evidence>
<keyword evidence="3" id="KW-0677">Repeat</keyword>
<evidence type="ECO:0000256" key="2">
    <source>
        <dbReference type="ARBA" id="ARBA00022549"/>
    </source>
</evidence>
<dbReference type="SUPFAM" id="SSF48371">
    <property type="entry name" value="ARM repeat"/>
    <property type="match status" value="1"/>
</dbReference>
<dbReference type="GO" id="GO:0016491">
    <property type="term" value="F:oxidoreductase activity"/>
    <property type="evidence" value="ECO:0007669"/>
    <property type="project" value="TreeGrafter"/>
</dbReference>
<keyword evidence="5" id="KW-0456">Lyase</keyword>
<evidence type="ECO:0000256" key="4">
    <source>
        <dbReference type="ARBA" id="ARBA00022738"/>
    </source>
</evidence>
<dbReference type="InterPro" id="IPR004155">
    <property type="entry name" value="PBS_lyase_HEAT"/>
</dbReference>
<dbReference type="EMBL" id="AP018227">
    <property type="protein sequence ID" value="BAY85578.1"/>
    <property type="molecule type" value="Genomic_DNA"/>
</dbReference>
<dbReference type="Pfam" id="PF03130">
    <property type="entry name" value="HEAT_PBS"/>
    <property type="match status" value="1"/>
</dbReference>
<dbReference type="OrthoDB" id="462757at2"/>
<evidence type="ECO:0000256" key="6">
    <source>
        <dbReference type="ARBA" id="ARBA00045876"/>
    </source>
</evidence>
<dbReference type="Pfam" id="PF13646">
    <property type="entry name" value="HEAT_2"/>
    <property type="match status" value="2"/>
</dbReference>
<dbReference type="AlphaFoldDB" id="A0A1Z4LWW4"/>
<proteinExistence type="inferred from homology"/>
<dbReference type="InterPro" id="IPR021133">
    <property type="entry name" value="HEAT_type_2"/>
</dbReference>
<dbReference type="InterPro" id="IPR000357">
    <property type="entry name" value="HEAT"/>
</dbReference>
<dbReference type="PANTHER" id="PTHR12697">
    <property type="entry name" value="PBS LYASE HEAT-LIKE PROTEIN"/>
    <property type="match status" value="1"/>
</dbReference>
<dbReference type="Proteomes" id="UP000218418">
    <property type="component" value="Chromosome"/>
</dbReference>
<comment type="similarity">
    <text evidence="1">Belongs to the CpcE/RpcE/PecE family.</text>
</comment>
<sequence length="656" mass="74105">MQLNKSYKFLISQLSKLSDEQIKRDYLNHLEWTESIASILPLIDDSEALRVVSLGLDVDLILGAFLAGKVKPELQKETVGWICELEISDELKLQLLTKTKSKFGVYFLEDFIRNIPNDPTQLHIYENSISKFISNLENVDTELYTSMLLKLLEDERHWVRKISIAVFGKYIGKSEITILINLLKDEDMHIRYKAILTLGEIADDSMLEHIIEALEDEFPAVRGIAVAILGKIGGKSVLNKIIDFLDDEDRTVRSQTVKALKIIGGDLAEELIIHSFLDKEDFISKHVFENLFKIDNNKAINFIFLASQSGDVEVRRKAALFIGGIVKRTDRVSGLPFFAKLLNDENIEVRRTAAKELTRPKNGMESPEFEALRNEYKELSWEAKIEIEEIINESDLPTLFIKSDDSNYHVRTAANRAIDFKIAKDENIKESLLIALQHENSYIRLSAAIYLLNIGDESVIPNLLEALRDEHPKVRSGAACALAARRDKSMIPILLEVLQDKSSQVREKTAYALGLLADNSTIPALIQTLQDENHRVRAGAAYTLGLIADNSTISALTRILRDSDFQVRQMAIFALGKIASDQAIEAISASLPHCDRIVDEVAAEILMEDGKLQHIPRLWKALSAARYINFSSATNKLYSAIEKIQQQHQLYNPEFC</sequence>
<evidence type="ECO:0008006" key="9">
    <source>
        <dbReference type="Google" id="ProtNLM"/>
    </source>
</evidence>
<reference evidence="7 8" key="1">
    <citation type="submission" date="2017-06" db="EMBL/GenBank/DDBJ databases">
        <title>Genome sequencing of cyanobaciteial culture collection at National Institute for Environmental Studies (NIES).</title>
        <authorList>
            <person name="Hirose Y."/>
            <person name="Shimura Y."/>
            <person name="Fujisawa T."/>
            <person name="Nakamura Y."/>
            <person name="Kawachi M."/>
        </authorList>
    </citation>
    <scope>NUCLEOTIDE SEQUENCE [LARGE SCALE GENOMIC DNA]</scope>
    <source>
        <strain evidence="7 8">NIES-267</strain>
    </source>
</reference>
<dbReference type="PANTHER" id="PTHR12697:SF5">
    <property type="entry name" value="DEOXYHYPUSINE HYDROXYLASE"/>
    <property type="match status" value="1"/>
</dbReference>
<evidence type="ECO:0000256" key="3">
    <source>
        <dbReference type="ARBA" id="ARBA00022737"/>
    </source>
</evidence>
<gene>
    <name evidence="7" type="ORF">NIES267_50780</name>
</gene>
<dbReference type="GO" id="GO:0030089">
    <property type="term" value="C:phycobilisome"/>
    <property type="evidence" value="ECO:0007669"/>
    <property type="project" value="UniProtKB-KW"/>
</dbReference>
<evidence type="ECO:0000256" key="1">
    <source>
        <dbReference type="ARBA" id="ARBA00009299"/>
    </source>
</evidence>
<protein>
    <recommendedName>
        <fullName evidence="9">Peptidase C14 caspase catalytic subunit p20</fullName>
    </recommendedName>
</protein>
<dbReference type="PROSITE" id="PS50077">
    <property type="entry name" value="HEAT_REPEAT"/>
    <property type="match status" value="2"/>
</dbReference>
<dbReference type="InterPro" id="IPR011989">
    <property type="entry name" value="ARM-like"/>
</dbReference>
<keyword evidence="2" id="KW-0042">Antenna complex</keyword>
<dbReference type="Gene3D" id="1.25.10.10">
    <property type="entry name" value="Leucine-rich Repeat Variant"/>
    <property type="match status" value="4"/>
</dbReference>
<evidence type="ECO:0000313" key="7">
    <source>
        <dbReference type="EMBL" id="BAY85578.1"/>
    </source>
</evidence>
<keyword evidence="4" id="KW-0605">Phycobilisome</keyword>
<organism evidence="7 8">
    <name type="scientific">Calothrix parasitica NIES-267</name>
    <dbReference type="NCBI Taxonomy" id="1973488"/>
    <lineage>
        <taxon>Bacteria</taxon>
        <taxon>Bacillati</taxon>
        <taxon>Cyanobacteriota</taxon>
        <taxon>Cyanophyceae</taxon>
        <taxon>Nostocales</taxon>
        <taxon>Calotrichaceae</taxon>
        <taxon>Calothrix</taxon>
    </lineage>
</organism>
<dbReference type="Pfam" id="PF02985">
    <property type="entry name" value="HEAT"/>
    <property type="match status" value="2"/>
</dbReference>
<dbReference type="SMART" id="SM00567">
    <property type="entry name" value="EZ_HEAT"/>
    <property type="match status" value="9"/>
</dbReference>
<keyword evidence="8" id="KW-1185">Reference proteome</keyword>